<sequence>MVQDVRLLGTGQLLELQRRLRAAGNENLRASMQRRIRRAAEPLRDDLQQTIRTLPIRSEGRRSGGRGGPSPTTRPLRATIAEAIRISVRTTGGAAGARVWVDKSRLPPDLKNMAATINEGRIRHPVFGNRRRWATQWASPPWWDTTLRKHRPRMEREVARVLDDVRRKLE</sequence>
<dbReference type="EMBL" id="CP065959">
    <property type="protein sequence ID" value="QQC89826.1"/>
    <property type="molecule type" value="Genomic_DNA"/>
</dbReference>
<proteinExistence type="predicted"/>
<name>A0A7T4PGL5_9ACTN</name>
<protein>
    <recommendedName>
        <fullName evidence="4">HK97 gp10 family phage protein</fullName>
    </recommendedName>
</protein>
<feature type="region of interest" description="Disordered" evidence="1">
    <location>
        <begin position="53"/>
        <end position="75"/>
    </location>
</feature>
<evidence type="ECO:0000313" key="3">
    <source>
        <dbReference type="Proteomes" id="UP000596130"/>
    </source>
</evidence>
<evidence type="ECO:0000313" key="2">
    <source>
        <dbReference type="EMBL" id="QQC89826.1"/>
    </source>
</evidence>
<evidence type="ECO:0008006" key="4">
    <source>
        <dbReference type="Google" id="ProtNLM"/>
    </source>
</evidence>
<gene>
    <name evidence="2" type="ORF">I8755_16460</name>
</gene>
<dbReference type="RefSeq" id="WP_198502891.1">
    <property type="nucleotide sequence ID" value="NZ_CP065959.1"/>
</dbReference>
<dbReference type="AlphaFoldDB" id="A0A7T4PGL5"/>
<evidence type="ECO:0000256" key="1">
    <source>
        <dbReference type="SAM" id="MobiDB-lite"/>
    </source>
</evidence>
<reference evidence="2 3" key="1">
    <citation type="submission" date="2020-12" db="EMBL/GenBank/DDBJ databases">
        <title>Identification and biosynthesis of polyene macrolides produced by Streptomyces alfalfae Men-myco-93-63.</title>
        <authorList>
            <person name="Liu D."/>
            <person name="Li Y."/>
            <person name="Liu L."/>
            <person name="Han X."/>
            <person name="Shen F."/>
        </authorList>
    </citation>
    <scope>NUCLEOTIDE SEQUENCE [LARGE SCALE GENOMIC DNA]</scope>
    <source>
        <strain evidence="2 3">Men-myco-93-63</strain>
    </source>
</reference>
<organism evidence="2 3">
    <name type="scientific">Streptomyces alfalfae</name>
    <dbReference type="NCBI Taxonomy" id="1642299"/>
    <lineage>
        <taxon>Bacteria</taxon>
        <taxon>Bacillati</taxon>
        <taxon>Actinomycetota</taxon>
        <taxon>Actinomycetes</taxon>
        <taxon>Kitasatosporales</taxon>
        <taxon>Streptomycetaceae</taxon>
        <taxon>Streptomyces</taxon>
    </lineage>
</organism>
<accession>A0A7T4PGL5</accession>
<dbReference type="Proteomes" id="UP000596130">
    <property type="component" value="Chromosome"/>
</dbReference>